<dbReference type="SMART" id="SM00356">
    <property type="entry name" value="ZnF_C3H1"/>
    <property type="match status" value="2"/>
</dbReference>
<feature type="compositionally biased region" description="Pro residues" evidence="5">
    <location>
        <begin position="215"/>
        <end position="227"/>
    </location>
</feature>
<feature type="compositionally biased region" description="Low complexity" evidence="5">
    <location>
        <begin position="74"/>
        <end position="126"/>
    </location>
</feature>
<evidence type="ECO:0000256" key="2">
    <source>
        <dbReference type="ARBA" id="ARBA00022771"/>
    </source>
</evidence>
<feature type="zinc finger region" description="C3H1-type" evidence="4">
    <location>
        <begin position="302"/>
        <end position="329"/>
    </location>
</feature>
<feature type="compositionally biased region" description="Low complexity" evidence="5">
    <location>
        <begin position="370"/>
        <end position="388"/>
    </location>
</feature>
<keyword evidence="3 4" id="KW-0862">Zinc</keyword>
<feature type="zinc finger region" description="C3H1-type" evidence="4">
    <location>
        <begin position="337"/>
        <end position="363"/>
    </location>
</feature>
<feature type="domain" description="C3H1-type" evidence="6">
    <location>
        <begin position="302"/>
        <end position="329"/>
    </location>
</feature>
<dbReference type="InterPro" id="IPR041367">
    <property type="entry name" value="Znf-CCCH_4"/>
</dbReference>
<feature type="compositionally biased region" description="Pro residues" evidence="5">
    <location>
        <begin position="190"/>
        <end position="201"/>
    </location>
</feature>
<dbReference type="GO" id="GO:0008270">
    <property type="term" value="F:zinc ion binding"/>
    <property type="evidence" value="ECO:0007669"/>
    <property type="project" value="UniProtKB-KW"/>
</dbReference>
<dbReference type="PROSITE" id="PS50103">
    <property type="entry name" value="ZF_C3H1"/>
    <property type="match status" value="2"/>
</dbReference>
<dbReference type="Pfam" id="PF18044">
    <property type="entry name" value="zf-CCCH_4"/>
    <property type="match status" value="1"/>
</dbReference>
<dbReference type="InterPro" id="IPR045234">
    <property type="entry name" value="Unkempt-like"/>
</dbReference>
<evidence type="ECO:0000256" key="1">
    <source>
        <dbReference type="ARBA" id="ARBA00022723"/>
    </source>
</evidence>
<accession>A0A0G4GD58</accession>
<feature type="region of interest" description="Disordered" evidence="5">
    <location>
        <begin position="74"/>
        <end position="227"/>
    </location>
</feature>
<dbReference type="InterPro" id="IPR036855">
    <property type="entry name" value="Znf_CCCH_sf"/>
</dbReference>
<evidence type="ECO:0000313" key="7">
    <source>
        <dbReference type="EMBL" id="CEM26935.1"/>
    </source>
</evidence>
<reference evidence="7 8" key="1">
    <citation type="submission" date="2014-11" db="EMBL/GenBank/DDBJ databases">
        <authorList>
            <person name="Zhu J."/>
            <person name="Qi W."/>
            <person name="Song R."/>
        </authorList>
    </citation>
    <scope>NUCLEOTIDE SEQUENCE [LARGE SCALE GENOMIC DNA]</scope>
</reference>
<dbReference type="AlphaFoldDB" id="A0A0G4GD58"/>
<dbReference type="InParanoid" id="A0A0G4GD58"/>
<sequence length="556" mass="60762">MRMQGRVPTARQLLDDQFIYGSDNRQYHQHVDQGQHTALPARHSVLTAAAGDEPLPLPPPTGSPSSASYLLAQRPHSQHYQQQQQYQHQQHQQQQSYTRPPQSTPLVPHHQQYQQYQQQQHQQSSYTEPGGKATMPPPPRYESAQQRPGPQGVLTPSPTTRMPQMPLSSSSADDPFILPPHTQEAHSGMPVPPPPPPPPPRRLPHTRSATLPPHSSDPPHPLLDPPETVPAAVTASEVAATNLGLPKEVTLPVTTLLDLAGRYPEIGRHIPGLDAKTGSRDQREQRDGGGRGQTGPTHQQAYYKTRFCPLFLRGACSYGSKCTYAHSADEIRNRPDYAKTKLCYFWLAGRCTRKSCHFAHGQDELRSIDTSAQSPTTRSQQPSPSQRVSLRHASSGRLWRVTPPPHSPEHERERGEGDGGQDGERSDDGQGGLVPFVSYEYDPWEFERYVLPAVGGGGVGGREGRASPPFSVGSIGRVCVSVTLQTQRGAAVSASAVGVTPSPVAMSVDLGEEVEIMEVDQSGWAYGRKLHPHRSEEGWFALCSLSPIPPGQADGA</sequence>
<proteinExistence type="predicted"/>
<feature type="region of interest" description="Disordered" evidence="5">
    <location>
        <begin position="367"/>
        <end position="433"/>
    </location>
</feature>
<keyword evidence="2 4" id="KW-0863">Zinc-finger</keyword>
<evidence type="ECO:0000313" key="8">
    <source>
        <dbReference type="Proteomes" id="UP000041254"/>
    </source>
</evidence>
<dbReference type="STRING" id="1169540.A0A0G4GD58"/>
<dbReference type="Proteomes" id="UP000041254">
    <property type="component" value="Unassembled WGS sequence"/>
</dbReference>
<feature type="domain" description="C3H1-type" evidence="6">
    <location>
        <begin position="337"/>
        <end position="363"/>
    </location>
</feature>
<feature type="compositionally biased region" description="Polar residues" evidence="5">
    <location>
        <begin position="143"/>
        <end position="172"/>
    </location>
</feature>
<dbReference type="OrthoDB" id="415459at2759"/>
<evidence type="ECO:0000256" key="5">
    <source>
        <dbReference type="SAM" id="MobiDB-lite"/>
    </source>
</evidence>
<dbReference type="PANTHER" id="PTHR14493">
    <property type="entry name" value="UNKEMPT FAMILY MEMBER"/>
    <property type="match status" value="1"/>
</dbReference>
<feature type="compositionally biased region" description="Basic and acidic residues" evidence="5">
    <location>
        <begin position="407"/>
        <end position="428"/>
    </location>
</feature>
<evidence type="ECO:0000256" key="4">
    <source>
        <dbReference type="PROSITE-ProRule" id="PRU00723"/>
    </source>
</evidence>
<feature type="region of interest" description="Disordered" evidence="5">
    <location>
        <begin position="267"/>
        <end position="298"/>
    </location>
</feature>
<dbReference type="VEuPathDB" id="CryptoDB:Vbra_22156"/>
<organism evidence="7 8">
    <name type="scientific">Vitrella brassicaformis (strain CCMP3155)</name>
    <dbReference type="NCBI Taxonomy" id="1169540"/>
    <lineage>
        <taxon>Eukaryota</taxon>
        <taxon>Sar</taxon>
        <taxon>Alveolata</taxon>
        <taxon>Colpodellida</taxon>
        <taxon>Vitrellaceae</taxon>
        <taxon>Vitrella</taxon>
    </lineage>
</organism>
<name>A0A0G4GD58_VITBC</name>
<keyword evidence="8" id="KW-1185">Reference proteome</keyword>
<dbReference type="PANTHER" id="PTHR14493:SF50">
    <property type="entry name" value="RING FINGER PROTEIN UNKEMPT"/>
    <property type="match status" value="1"/>
</dbReference>
<protein>
    <recommendedName>
        <fullName evidence="6">C3H1-type domain-containing protein</fullName>
    </recommendedName>
</protein>
<feature type="compositionally biased region" description="Basic and acidic residues" evidence="5">
    <location>
        <begin position="277"/>
        <end position="289"/>
    </location>
</feature>
<keyword evidence="1 4" id="KW-0479">Metal-binding</keyword>
<dbReference type="Gene3D" id="4.10.1000.10">
    <property type="entry name" value="Zinc finger, CCCH-type"/>
    <property type="match status" value="2"/>
</dbReference>
<gene>
    <name evidence="7" type="ORF">Vbra_22156</name>
</gene>
<dbReference type="EMBL" id="CDMY01000624">
    <property type="protein sequence ID" value="CEM26935.1"/>
    <property type="molecule type" value="Genomic_DNA"/>
</dbReference>
<evidence type="ECO:0000259" key="6">
    <source>
        <dbReference type="PROSITE" id="PS50103"/>
    </source>
</evidence>
<dbReference type="InterPro" id="IPR000571">
    <property type="entry name" value="Znf_CCCH"/>
</dbReference>
<evidence type="ECO:0000256" key="3">
    <source>
        <dbReference type="ARBA" id="ARBA00022833"/>
    </source>
</evidence>
<dbReference type="SUPFAM" id="SSF90229">
    <property type="entry name" value="CCCH zinc finger"/>
    <property type="match status" value="2"/>
</dbReference>